<dbReference type="SUPFAM" id="SSF52540">
    <property type="entry name" value="P-loop containing nucleoside triphosphate hydrolases"/>
    <property type="match status" value="1"/>
</dbReference>
<evidence type="ECO:0000256" key="1">
    <source>
        <dbReference type="ARBA" id="ARBA00022741"/>
    </source>
</evidence>
<feature type="domain" description="ABC transporter" evidence="3">
    <location>
        <begin position="3"/>
        <end position="240"/>
    </location>
</feature>
<dbReference type="GO" id="GO:0016887">
    <property type="term" value="F:ATP hydrolysis activity"/>
    <property type="evidence" value="ECO:0007669"/>
    <property type="project" value="InterPro"/>
</dbReference>
<dbReference type="Pfam" id="PF00005">
    <property type="entry name" value="ABC_tran"/>
    <property type="match status" value="1"/>
</dbReference>
<dbReference type="PANTHER" id="PTHR43790">
    <property type="entry name" value="CARBOHYDRATE TRANSPORT ATP-BINDING PROTEIN MG119-RELATED"/>
    <property type="match status" value="1"/>
</dbReference>
<dbReference type="PROSITE" id="PS50893">
    <property type="entry name" value="ABC_TRANSPORTER_2"/>
    <property type="match status" value="1"/>
</dbReference>
<dbReference type="InterPro" id="IPR050107">
    <property type="entry name" value="ABC_carbohydrate_import_ATPase"/>
</dbReference>
<gene>
    <name evidence="4" type="ORF">HMH01_05455</name>
</gene>
<dbReference type="Gene3D" id="3.40.50.300">
    <property type="entry name" value="P-loop containing nucleotide triphosphate hydrolases"/>
    <property type="match status" value="1"/>
</dbReference>
<evidence type="ECO:0000259" key="3">
    <source>
        <dbReference type="PROSITE" id="PS50893"/>
    </source>
</evidence>
<proteinExistence type="predicted"/>
<dbReference type="InterPro" id="IPR027417">
    <property type="entry name" value="P-loop_NTPase"/>
</dbReference>
<reference evidence="4 5" key="1">
    <citation type="submission" date="2020-05" db="EMBL/GenBank/DDBJ databases">
        <title>Gimesia benthica sp. nov., a novel planctomycete isolated from a deep-sea water sample of the Northwest Indian Ocean.</title>
        <authorList>
            <person name="Wang J."/>
            <person name="Ruan C."/>
            <person name="Song L."/>
            <person name="Zhu Y."/>
            <person name="Li A."/>
            <person name="Zheng X."/>
            <person name="Wang L."/>
            <person name="Lu Z."/>
            <person name="Huang Y."/>
            <person name="Du W."/>
            <person name="Zhou Y."/>
            <person name="Huang L."/>
            <person name="Dai X."/>
        </authorList>
    </citation>
    <scope>NUCLEOTIDE SEQUENCE [LARGE SCALE GENOMIC DNA]</scope>
    <source>
        <strain evidence="4 5">YYQ-30</strain>
    </source>
</reference>
<evidence type="ECO:0000313" key="4">
    <source>
        <dbReference type="EMBL" id="NNU79884.1"/>
    </source>
</evidence>
<evidence type="ECO:0000313" key="5">
    <source>
        <dbReference type="Proteomes" id="UP000572377"/>
    </source>
</evidence>
<dbReference type="EMBL" id="JABFBC010000001">
    <property type="protein sequence ID" value="NNU79884.1"/>
    <property type="molecule type" value="Genomic_DNA"/>
</dbReference>
<dbReference type="GO" id="GO:0005524">
    <property type="term" value="F:ATP binding"/>
    <property type="evidence" value="ECO:0007669"/>
    <property type="project" value="UniProtKB-KW"/>
</dbReference>
<dbReference type="PANTHER" id="PTHR43790:SF8">
    <property type="entry name" value="SUGAR ABC TRANSPORTER ATP-BINDING PROTEIN"/>
    <property type="match status" value="1"/>
</dbReference>
<dbReference type="InterPro" id="IPR003439">
    <property type="entry name" value="ABC_transporter-like_ATP-bd"/>
</dbReference>
<dbReference type="RefSeq" id="WP_171323225.1">
    <property type="nucleotide sequence ID" value="NZ_JABFBC010000001.1"/>
</dbReference>
<accession>A0A849L0U3</accession>
<dbReference type="CDD" id="cd03216">
    <property type="entry name" value="ABC_Carb_Monos_I"/>
    <property type="match status" value="1"/>
</dbReference>
<dbReference type="AlphaFoldDB" id="A0A849L0U3"/>
<name>A0A849L0U3_9RHOB</name>
<dbReference type="Proteomes" id="UP000572377">
    <property type="component" value="Unassembled WGS sequence"/>
</dbReference>
<organism evidence="4 5">
    <name type="scientific">Halovulum dunhuangense</name>
    <dbReference type="NCBI Taxonomy" id="1505036"/>
    <lineage>
        <taxon>Bacteria</taxon>
        <taxon>Pseudomonadati</taxon>
        <taxon>Pseudomonadota</taxon>
        <taxon>Alphaproteobacteria</taxon>
        <taxon>Rhodobacterales</taxon>
        <taxon>Paracoccaceae</taxon>
        <taxon>Halovulum</taxon>
    </lineage>
</organism>
<comment type="caution">
    <text evidence="4">The sequence shown here is derived from an EMBL/GenBank/DDBJ whole genome shotgun (WGS) entry which is preliminary data.</text>
</comment>
<evidence type="ECO:0000256" key="2">
    <source>
        <dbReference type="ARBA" id="ARBA00022840"/>
    </source>
</evidence>
<dbReference type="InterPro" id="IPR003593">
    <property type="entry name" value="AAA+_ATPase"/>
</dbReference>
<keyword evidence="2 4" id="KW-0067">ATP-binding</keyword>
<protein>
    <submittedName>
        <fullName evidence="4">Sugar ABC transporter ATP-binding protein</fullName>
    </submittedName>
</protein>
<dbReference type="SMART" id="SM00382">
    <property type="entry name" value="AAA"/>
    <property type="match status" value="1"/>
</dbReference>
<keyword evidence="1" id="KW-0547">Nucleotide-binding</keyword>
<keyword evidence="5" id="KW-1185">Reference proteome</keyword>
<sequence>MSVVLKNITKSYGSVKAIENIDLEIHPGEVIGLLGDNGAGKSTLMKVLAGAVRPNEGTIEVDGVDYVFEGSSDARAAGIEMLYQDLALFDDLPVVMNVFIGREITNRFGFLRYGEMRRRAMDIVNGFSVRKFDVRNPVGNLSGGQRQVSAITRTMAFGSRYIILDEPTSALSPSARDEVLAIVRDLASRGIGVVMVSHDLGHVRQVCDRVAILHLGTMAGVRDMATTSQDEIISLIVDGHAPNAAA</sequence>